<dbReference type="Proteomes" id="UP000007113">
    <property type="component" value="Chromosome"/>
</dbReference>
<gene>
    <name evidence="9" type="ordered locus">AciX8_1962</name>
</gene>
<dbReference type="Gene3D" id="3.40.309.10">
    <property type="entry name" value="Aldehyde Dehydrogenase, Chain A, domain 2"/>
    <property type="match status" value="1"/>
</dbReference>
<name>G8NSU9_GRAMM</name>
<dbReference type="Pfam" id="PF00171">
    <property type="entry name" value="Aldedh"/>
    <property type="match status" value="1"/>
</dbReference>
<sequence>MTTSATTPIKDEVRALLTQLGVPPQAYSGGDLIVHTPITGEEIAQAPRTTASATAEAIAQAHKAYLEWRTVPAPKRGELIRLLGDELRAALPQLGRLVTIEAGKILSEGLGEVQEMIDICGFAAGLSRQVGGLTLPSERPSHRMMETWHPLGAIGVISAFNFPVAVWSWNAALALVCGNAVIWKPSEKTPLTALATQAIFQRAAAKFGGVPEGLAALLLGDVSVGEQLVTSPLVPLVSATGSTAMGRAVAPRLAARFARAILELGGNNAAIVTPTADLHLTVRAIAFSAMGTAGQRCTSLRRLLVHESVYDTLVPQLKKIYASVVVGDPRDAGTLVGPLIDERAFNAMQKALEQARRDGAEITGGERISFAEIPQAFFVRPALVEIATQTDIVRHETFAPILYVLKYRELEDAIAVHNSVPQGLSSSIFTLNVREAERFLSATGSDCGIANVNIGTSGAEIGGAFGGEKETGGGRESGSDAWKQYMRRATNTINYGTELPLAQGVSFDIG</sequence>
<evidence type="ECO:0000256" key="5">
    <source>
        <dbReference type="ARBA" id="ARBA00024226"/>
    </source>
</evidence>
<dbReference type="CDD" id="cd07130">
    <property type="entry name" value="ALDH_F7_AASADH"/>
    <property type="match status" value="1"/>
</dbReference>
<feature type="domain" description="Aldehyde dehydrogenase" evidence="8">
    <location>
        <begin position="32"/>
        <end position="488"/>
    </location>
</feature>
<dbReference type="HOGENOM" id="CLU_005391_1_2_0"/>
<dbReference type="KEGG" id="gma:AciX8_1962"/>
<keyword evidence="3 7" id="KW-0560">Oxidoreductase</keyword>
<dbReference type="EC" id="1.2.1.3" evidence="5"/>
<dbReference type="InterPro" id="IPR015590">
    <property type="entry name" value="Aldehyde_DH_dom"/>
</dbReference>
<keyword evidence="10" id="KW-1185">Reference proteome</keyword>
<evidence type="ECO:0000256" key="1">
    <source>
        <dbReference type="ARBA" id="ARBA00009986"/>
    </source>
</evidence>
<dbReference type="eggNOG" id="COG1012">
    <property type="taxonomic scope" value="Bacteria"/>
</dbReference>
<dbReference type="PROSITE" id="PS00687">
    <property type="entry name" value="ALDEHYDE_DEHYDR_GLU"/>
    <property type="match status" value="1"/>
</dbReference>
<dbReference type="PANTHER" id="PTHR43521">
    <property type="entry name" value="ALPHA-AMINOADIPIC SEMIALDEHYDE DEHYDROGENASE"/>
    <property type="match status" value="1"/>
</dbReference>
<dbReference type="RefSeq" id="WP_014265171.1">
    <property type="nucleotide sequence ID" value="NC_016631.1"/>
</dbReference>
<evidence type="ECO:0000313" key="10">
    <source>
        <dbReference type="Proteomes" id="UP000007113"/>
    </source>
</evidence>
<evidence type="ECO:0000256" key="7">
    <source>
        <dbReference type="RuleBase" id="RU003345"/>
    </source>
</evidence>
<dbReference type="STRING" id="682795.AciX8_1962"/>
<accession>G8NSU9</accession>
<feature type="active site" evidence="6">
    <location>
        <position position="263"/>
    </location>
</feature>
<evidence type="ECO:0000313" key="9">
    <source>
        <dbReference type="EMBL" id="AEU36292.1"/>
    </source>
</evidence>
<dbReference type="EMBL" id="CP003130">
    <property type="protein sequence ID" value="AEU36292.1"/>
    <property type="molecule type" value="Genomic_DNA"/>
</dbReference>
<organism evidence="9 10">
    <name type="scientific">Granulicella mallensis (strain ATCC BAA-1857 / DSM 23137 / MP5ACTX8)</name>
    <dbReference type="NCBI Taxonomy" id="682795"/>
    <lineage>
        <taxon>Bacteria</taxon>
        <taxon>Pseudomonadati</taxon>
        <taxon>Acidobacteriota</taxon>
        <taxon>Terriglobia</taxon>
        <taxon>Terriglobales</taxon>
        <taxon>Acidobacteriaceae</taxon>
        <taxon>Granulicella</taxon>
    </lineage>
</organism>
<dbReference type="PANTHER" id="PTHR43521:SF1">
    <property type="entry name" value="ALPHA-AMINOADIPIC SEMIALDEHYDE DEHYDROGENASE"/>
    <property type="match status" value="1"/>
</dbReference>
<dbReference type="InterPro" id="IPR044638">
    <property type="entry name" value="ALDH7A1-like"/>
</dbReference>
<protein>
    <recommendedName>
        <fullName evidence="5">aldehyde dehydrogenase (NAD(+))</fullName>
        <ecNumber evidence="5">1.2.1.3</ecNumber>
    </recommendedName>
</protein>
<evidence type="ECO:0000256" key="6">
    <source>
        <dbReference type="PROSITE-ProRule" id="PRU10007"/>
    </source>
</evidence>
<dbReference type="Gene3D" id="3.40.605.10">
    <property type="entry name" value="Aldehyde Dehydrogenase, Chain A, domain 1"/>
    <property type="match status" value="1"/>
</dbReference>
<keyword evidence="4" id="KW-0520">NAD</keyword>
<dbReference type="InterPro" id="IPR029510">
    <property type="entry name" value="Ald_DH_CS_GLU"/>
</dbReference>
<dbReference type="FunFam" id="3.40.309.10:FF:000018">
    <property type="entry name" value="Alpha-aminoadipic semialdehyde dehydrogenase"/>
    <property type="match status" value="1"/>
</dbReference>
<dbReference type="OrthoDB" id="9762913at2"/>
<evidence type="ECO:0000256" key="3">
    <source>
        <dbReference type="ARBA" id="ARBA00023002"/>
    </source>
</evidence>
<dbReference type="AlphaFoldDB" id="G8NSU9"/>
<dbReference type="SUPFAM" id="SSF53720">
    <property type="entry name" value="ALDH-like"/>
    <property type="match status" value="1"/>
</dbReference>
<proteinExistence type="inferred from homology"/>
<evidence type="ECO:0000256" key="4">
    <source>
        <dbReference type="ARBA" id="ARBA00023027"/>
    </source>
</evidence>
<evidence type="ECO:0000256" key="2">
    <source>
        <dbReference type="ARBA" id="ARBA00011881"/>
    </source>
</evidence>
<dbReference type="InterPro" id="IPR016162">
    <property type="entry name" value="Ald_DH_N"/>
</dbReference>
<reference evidence="9 10" key="1">
    <citation type="submission" date="2011-11" db="EMBL/GenBank/DDBJ databases">
        <title>Complete sequence of Granulicella mallensis MP5ACTX8.</title>
        <authorList>
            <consortium name="US DOE Joint Genome Institute"/>
            <person name="Lucas S."/>
            <person name="Copeland A."/>
            <person name="Lapidus A."/>
            <person name="Cheng J.-F."/>
            <person name="Goodwin L."/>
            <person name="Pitluck S."/>
            <person name="Peters L."/>
            <person name="Lu M."/>
            <person name="Detter J.C."/>
            <person name="Han C."/>
            <person name="Tapia R."/>
            <person name="Land M."/>
            <person name="Hauser L."/>
            <person name="Kyrpides N."/>
            <person name="Ivanova N."/>
            <person name="Mikhailova N."/>
            <person name="Pagani I."/>
            <person name="Rawat S."/>
            <person name="Mannisto M."/>
            <person name="Haggblom M."/>
            <person name="Woyke T."/>
        </authorList>
    </citation>
    <scope>NUCLEOTIDE SEQUENCE [LARGE SCALE GENOMIC DNA]</scope>
    <source>
        <strain evidence="10">ATCC BAA-1857 / DSM 23137 / MP5ACTX8</strain>
    </source>
</reference>
<evidence type="ECO:0000259" key="8">
    <source>
        <dbReference type="Pfam" id="PF00171"/>
    </source>
</evidence>
<dbReference type="GO" id="GO:0004029">
    <property type="term" value="F:aldehyde dehydrogenase (NAD+) activity"/>
    <property type="evidence" value="ECO:0007669"/>
    <property type="project" value="UniProtKB-EC"/>
</dbReference>
<comment type="subunit">
    <text evidence="2">Homotetramer.</text>
</comment>
<dbReference type="InterPro" id="IPR016163">
    <property type="entry name" value="Ald_DH_C"/>
</dbReference>
<comment type="similarity">
    <text evidence="1 7">Belongs to the aldehyde dehydrogenase family.</text>
</comment>
<dbReference type="InterPro" id="IPR016161">
    <property type="entry name" value="Ald_DH/histidinol_DH"/>
</dbReference>